<organism evidence="7 8">
    <name type="scientific">Mycoplasmoides fastidiosum</name>
    <dbReference type="NCBI Taxonomy" id="92758"/>
    <lineage>
        <taxon>Bacteria</taxon>
        <taxon>Bacillati</taxon>
        <taxon>Mycoplasmatota</taxon>
        <taxon>Mycoplasmoidales</taxon>
        <taxon>Mycoplasmoidaceae</taxon>
        <taxon>Mycoplasmoides</taxon>
    </lineage>
</organism>
<dbReference type="Gene3D" id="2.40.30.40">
    <property type="entry name" value="Peptidase M42, domain 2"/>
    <property type="match status" value="1"/>
</dbReference>
<reference evidence="7" key="1">
    <citation type="submission" date="2023-07" db="EMBL/GenBank/DDBJ databases">
        <title>Genomic Encyclopedia of Type Strains, Phase IV (KMG-IV): sequencing the most valuable type-strain genomes for metagenomic binning, comparative biology and taxonomic classification.</title>
        <authorList>
            <person name="Goeker M."/>
        </authorList>
    </citation>
    <scope>NUCLEOTIDE SEQUENCE [LARGE SCALE GENOMIC DNA]</scope>
    <source>
        <strain evidence="7">DSM 21204</strain>
    </source>
</reference>
<dbReference type="CDD" id="cd05656">
    <property type="entry name" value="M42_Frv"/>
    <property type="match status" value="1"/>
</dbReference>
<dbReference type="Proteomes" id="UP001240643">
    <property type="component" value="Unassembled WGS sequence"/>
</dbReference>
<protein>
    <submittedName>
        <fullName evidence="7">Aminopeptidase FrvX</fullName>
        <ecNumber evidence="7">3.4.11.-</ecNumber>
    </submittedName>
</protein>
<name>A0ABU0LYB5_9BACT</name>
<dbReference type="Pfam" id="PF05343">
    <property type="entry name" value="Peptidase_M42"/>
    <property type="match status" value="1"/>
</dbReference>
<sequence>MNDKIKKSYDTIAKYMTIDGLSGYEDEVAAKFQAETKKFQLNYQRDGLGSIIAHYPNAKGPKVMIVGHLDEIGFMVLDILDGGQIKLSTVGGIWPQAIVSSKVELTTTSGKKFLGVIGHTSVHIITPEARNKALQLNDLFADFGFSSKQDALDKGVEIGDLIHFKSETFLMDNNLIAGKAVDNRISLAALEMMLENLKDTSLKNDPYFVGTVQEEVGCRGAKTIATKIKADIAIAVDVCASHDTPGAIPGNTKIGAGVAITLKDFFNQVNPKLAKYVTDLAKKLDIPFMRVVSQGGGTDASELQYSNDGVPTLIVSIPQRYLHAAYGVVSLDDFNHLVHLLTEFIKHFDEKALKAISYQ</sequence>
<dbReference type="GO" id="GO:0004177">
    <property type="term" value="F:aminopeptidase activity"/>
    <property type="evidence" value="ECO:0007669"/>
    <property type="project" value="UniProtKB-KW"/>
</dbReference>
<dbReference type="InterPro" id="IPR008007">
    <property type="entry name" value="Peptidase_M42"/>
</dbReference>
<keyword evidence="3" id="KW-0645">Protease</keyword>
<gene>
    <name evidence="7" type="ORF">J2Z62_000147</name>
</gene>
<accession>A0ABU0LYB5</accession>
<dbReference type="RefSeq" id="WP_256547591.1">
    <property type="nucleotide sequence ID" value="NZ_CP101809.1"/>
</dbReference>
<evidence type="ECO:0000256" key="5">
    <source>
        <dbReference type="ARBA" id="ARBA00022801"/>
    </source>
</evidence>
<comment type="similarity">
    <text evidence="1 6">Belongs to the peptidase M42 family.</text>
</comment>
<evidence type="ECO:0000256" key="3">
    <source>
        <dbReference type="ARBA" id="ARBA00022670"/>
    </source>
</evidence>
<comment type="caution">
    <text evidence="7">The sequence shown here is derived from an EMBL/GenBank/DDBJ whole genome shotgun (WGS) entry which is preliminary data.</text>
</comment>
<dbReference type="InterPro" id="IPR023367">
    <property type="entry name" value="Peptidase_M42_dom2"/>
</dbReference>
<keyword evidence="8" id="KW-1185">Reference proteome</keyword>
<dbReference type="PIRSF" id="PIRSF001123">
    <property type="entry name" value="PepA_GA"/>
    <property type="match status" value="1"/>
</dbReference>
<dbReference type="EC" id="3.4.11.-" evidence="7"/>
<evidence type="ECO:0000256" key="6">
    <source>
        <dbReference type="PIRNR" id="PIRNR001123"/>
    </source>
</evidence>
<dbReference type="EMBL" id="JAUSWO010000001">
    <property type="protein sequence ID" value="MDQ0513709.1"/>
    <property type="molecule type" value="Genomic_DNA"/>
</dbReference>
<evidence type="ECO:0000313" key="7">
    <source>
        <dbReference type="EMBL" id="MDQ0513709.1"/>
    </source>
</evidence>
<keyword evidence="4" id="KW-0479">Metal-binding</keyword>
<dbReference type="SUPFAM" id="SSF53187">
    <property type="entry name" value="Zn-dependent exopeptidases"/>
    <property type="match status" value="1"/>
</dbReference>
<evidence type="ECO:0000256" key="1">
    <source>
        <dbReference type="ARBA" id="ARBA00006272"/>
    </source>
</evidence>
<proteinExistence type="inferred from homology"/>
<keyword evidence="5 7" id="KW-0378">Hydrolase</keyword>
<dbReference type="SUPFAM" id="SSF101821">
    <property type="entry name" value="Aminopeptidase/glucanase lid domain"/>
    <property type="match status" value="1"/>
</dbReference>
<evidence type="ECO:0000256" key="2">
    <source>
        <dbReference type="ARBA" id="ARBA00022438"/>
    </source>
</evidence>
<evidence type="ECO:0000313" key="8">
    <source>
        <dbReference type="Proteomes" id="UP001240643"/>
    </source>
</evidence>
<dbReference type="PANTHER" id="PTHR32481:SF7">
    <property type="entry name" value="AMINOPEPTIDASE YHFE-RELATED"/>
    <property type="match status" value="1"/>
</dbReference>
<dbReference type="InterPro" id="IPR051464">
    <property type="entry name" value="Peptidase_M42_aminopept"/>
</dbReference>
<dbReference type="PANTHER" id="PTHR32481">
    <property type="entry name" value="AMINOPEPTIDASE"/>
    <property type="match status" value="1"/>
</dbReference>
<evidence type="ECO:0000256" key="4">
    <source>
        <dbReference type="ARBA" id="ARBA00022723"/>
    </source>
</evidence>
<dbReference type="Gene3D" id="3.40.630.10">
    <property type="entry name" value="Zn peptidases"/>
    <property type="match status" value="1"/>
</dbReference>
<keyword evidence="2 7" id="KW-0031">Aminopeptidase</keyword>